<protein>
    <submittedName>
        <fullName evidence="2">Homoserine kinase</fullName>
        <ecNumber evidence="2">2.7.1.39</ecNumber>
    </submittedName>
</protein>
<reference evidence="2 3" key="1">
    <citation type="journal article" date="2016" name="Front. Microbiol.">
        <title>Comparative Genomic Analysis Reveals a Diverse Repertoire of Genes Involved in Prokaryote-Eukaryote Interactions within the Pseudovibrio Genus.</title>
        <authorList>
            <person name="Romano S."/>
            <person name="Fernandez-Guerra A."/>
            <person name="Reen F.J."/>
            <person name="Glockner F.O."/>
            <person name="Crowley S.P."/>
            <person name="O'Sullivan O."/>
            <person name="Cotter P.D."/>
            <person name="Adams C."/>
            <person name="Dobson A.D."/>
            <person name="O'Gara F."/>
        </authorList>
    </citation>
    <scope>NUCLEOTIDE SEQUENCE [LARGE SCALE GENOMIC DNA]</scope>
    <source>
        <strain evidence="2 3">Ad2</strain>
    </source>
</reference>
<accession>A0A165T0F4</accession>
<dbReference type="AlphaFoldDB" id="A0A165T0F4"/>
<dbReference type="OrthoDB" id="3806873at2"/>
<sequence length="317" mass="35369">MNKQEIELLDEAFALPENTRWSSFGEGHANETWLGEIEGEEPVVLRRHNPNRTEAQILSEFKCLDLLQPMISYRVPKALYGVNQERVTEVEGAHYSLYELIEGKTPALDNVETCAQSGAALASLHIKLWEERDAFRFAKEERPSVDRGTLVSGQMLSSALARMESAKNLDAKFFGSQFWADVETALTAALTSLSAMSDTKHLVHGDFGPPNTLVSEKTGELVGILDWDECRWDAPIYDVAGVYPFLCEIDTTLGDAFVNAYFVGLQGSSHPLALREDQARALMGAVHYVATYKELELMVNNHLDEPEYLAELLQQLA</sequence>
<evidence type="ECO:0000259" key="1">
    <source>
        <dbReference type="Pfam" id="PF01636"/>
    </source>
</evidence>
<keyword evidence="2" id="KW-0808">Transferase</keyword>
<organism evidence="2 3">
    <name type="scientific">Pseudovibrio axinellae</name>
    <dbReference type="NCBI Taxonomy" id="989403"/>
    <lineage>
        <taxon>Bacteria</taxon>
        <taxon>Pseudomonadati</taxon>
        <taxon>Pseudomonadota</taxon>
        <taxon>Alphaproteobacteria</taxon>
        <taxon>Hyphomicrobiales</taxon>
        <taxon>Stappiaceae</taxon>
        <taxon>Pseudovibrio</taxon>
    </lineage>
</organism>
<proteinExistence type="predicted"/>
<gene>
    <name evidence="2" type="primary">thrB_2</name>
    <name evidence="2" type="ORF">PsAD2_04479</name>
</gene>
<evidence type="ECO:0000313" key="3">
    <source>
        <dbReference type="Proteomes" id="UP000076577"/>
    </source>
</evidence>
<feature type="domain" description="Aminoglycoside phosphotransferase" evidence="1">
    <location>
        <begin position="22"/>
        <end position="262"/>
    </location>
</feature>
<evidence type="ECO:0000313" key="2">
    <source>
        <dbReference type="EMBL" id="KZL05124.1"/>
    </source>
</evidence>
<dbReference type="EC" id="2.7.1.39" evidence="2"/>
<dbReference type="RefSeq" id="WP_068010840.1">
    <property type="nucleotide sequence ID" value="NZ_FOFM01000011.1"/>
</dbReference>
<dbReference type="PANTHER" id="PTHR21310">
    <property type="entry name" value="AMINOGLYCOSIDE PHOSPHOTRANSFERASE-RELATED-RELATED"/>
    <property type="match status" value="1"/>
</dbReference>
<name>A0A165T0F4_9HYPH</name>
<dbReference type="STRING" id="989403.SAMN05421798_11140"/>
<dbReference type="InterPro" id="IPR002575">
    <property type="entry name" value="Aminoglycoside_PTrfase"/>
</dbReference>
<dbReference type="SUPFAM" id="SSF56112">
    <property type="entry name" value="Protein kinase-like (PK-like)"/>
    <property type="match status" value="1"/>
</dbReference>
<dbReference type="EMBL" id="LMCB01000159">
    <property type="protein sequence ID" value="KZL05124.1"/>
    <property type="molecule type" value="Genomic_DNA"/>
</dbReference>
<dbReference type="InterPro" id="IPR011009">
    <property type="entry name" value="Kinase-like_dom_sf"/>
</dbReference>
<dbReference type="InterPro" id="IPR051678">
    <property type="entry name" value="AGP_Transferase"/>
</dbReference>
<dbReference type="GO" id="GO:0004413">
    <property type="term" value="F:homoserine kinase activity"/>
    <property type="evidence" value="ECO:0007669"/>
    <property type="project" value="UniProtKB-EC"/>
</dbReference>
<dbReference type="Proteomes" id="UP000076577">
    <property type="component" value="Unassembled WGS sequence"/>
</dbReference>
<dbReference type="PATRIC" id="fig|989403.3.peg.4909"/>
<keyword evidence="2" id="KW-0418">Kinase</keyword>
<dbReference type="Gene3D" id="3.90.1200.10">
    <property type="match status" value="1"/>
</dbReference>
<keyword evidence="3" id="KW-1185">Reference proteome</keyword>
<dbReference type="Pfam" id="PF01636">
    <property type="entry name" value="APH"/>
    <property type="match status" value="1"/>
</dbReference>
<comment type="caution">
    <text evidence="2">The sequence shown here is derived from an EMBL/GenBank/DDBJ whole genome shotgun (WGS) entry which is preliminary data.</text>
</comment>
<dbReference type="PANTHER" id="PTHR21310:SF15">
    <property type="entry name" value="AMINOGLYCOSIDE PHOSPHOTRANSFERASE DOMAIN-CONTAINING PROTEIN"/>
    <property type="match status" value="1"/>
</dbReference>